<accession>A0A2G9T557</accession>
<dbReference type="Proteomes" id="UP000230423">
    <property type="component" value="Unassembled WGS sequence"/>
</dbReference>
<sequence>PLHSMRVRVGSLIQDGIVKGQRFALSSDLWRYATTTAHCDLLVTFKPNQNEQEIKQLVAWLVDIIKTNEPQLKIEIRHHKLKDCYALYLTAGYK</sequence>
<feature type="non-terminal residue" evidence="1">
    <location>
        <position position="1"/>
    </location>
</feature>
<dbReference type="EMBL" id="KZ420359">
    <property type="protein sequence ID" value="PIO53058.1"/>
    <property type="molecule type" value="Genomic_DNA"/>
</dbReference>
<dbReference type="OrthoDB" id="296386at2759"/>
<organism evidence="1 2">
    <name type="scientific">Teladorsagia circumcincta</name>
    <name type="common">Brown stomach worm</name>
    <name type="synonym">Ostertagia circumcincta</name>
    <dbReference type="NCBI Taxonomy" id="45464"/>
    <lineage>
        <taxon>Eukaryota</taxon>
        <taxon>Metazoa</taxon>
        <taxon>Ecdysozoa</taxon>
        <taxon>Nematoda</taxon>
        <taxon>Chromadorea</taxon>
        <taxon>Rhabditida</taxon>
        <taxon>Rhabditina</taxon>
        <taxon>Rhabditomorpha</taxon>
        <taxon>Strongyloidea</taxon>
        <taxon>Trichostrongylidae</taxon>
        <taxon>Teladorsagia</taxon>
    </lineage>
</organism>
<dbReference type="AlphaFoldDB" id="A0A2G9T557"/>
<name>A0A2G9T557_TELCI</name>
<evidence type="ECO:0000313" key="1">
    <source>
        <dbReference type="EMBL" id="PIO53058.1"/>
    </source>
</evidence>
<feature type="non-terminal residue" evidence="1">
    <location>
        <position position="94"/>
    </location>
</feature>
<gene>
    <name evidence="1" type="ORF">TELCIR_25624</name>
</gene>
<keyword evidence="2" id="KW-1185">Reference proteome</keyword>
<protein>
    <submittedName>
        <fullName evidence="1">Uncharacterized protein</fullName>
    </submittedName>
</protein>
<proteinExistence type="predicted"/>
<reference evidence="1 2" key="1">
    <citation type="submission" date="2015-09" db="EMBL/GenBank/DDBJ databases">
        <title>Draft genome of the parasitic nematode Teladorsagia circumcincta isolate WARC Sus (inbred).</title>
        <authorList>
            <person name="Mitreva M."/>
        </authorList>
    </citation>
    <scope>NUCLEOTIDE SEQUENCE [LARGE SCALE GENOMIC DNA]</scope>
    <source>
        <strain evidence="1 2">S</strain>
    </source>
</reference>
<evidence type="ECO:0000313" key="2">
    <source>
        <dbReference type="Proteomes" id="UP000230423"/>
    </source>
</evidence>